<feature type="signal peptide" evidence="2">
    <location>
        <begin position="1"/>
        <end position="30"/>
    </location>
</feature>
<accession>A0A7R7EP36</accession>
<dbReference type="AlphaFoldDB" id="A0A7R7EP36"/>
<dbReference type="Gene3D" id="2.60.40.10">
    <property type="entry name" value="Immunoglobulins"/>
    <property type="match status" value="2"/>
</dbReference>
<dbReference type="InterPro" id="IPR013783">
    <property type="entry name" value="Ig-like_fold"/>
</dbReference>
<dbReference type="RefSeq" id="WP_271713489.1">
    <property type="nucleotide sequence ID" value="NZ_AP024169.1"/>
</dbReference>
<dbReference type="PANTHER" id="PTHR35902:SF3">
    <property type="entry name" value="NPCBM-ASSOCIATED, NEW3 DOMAIN OF ALPHA-GALACTOSIDASE"/>
    <property type="match status" value="1"/>
</dbReference>
<feature type="transmembrane region" description="Helical" evidence="1">
    <location>
        <begin position="796"/>
        <end position="814"/>
    </location>
</feature>
<keyword evidence="1" id="KW-0812">Transmembrane</keyword>
<dbReference type="KEGG" id="ahb:bsdtb5_37360"/>
<keyword evidence="4" id="KW-1185">Reference proteome</keyword>
<feature type="chain" id="PRO_5038621080" description="CARDB domain-containing protein" evidence="2">
    <location>
        <begin position="31"/>
        <end position="833"/>
    </location>
</feature>
<evidence type="ECO:0000313" key="3">
    <source>
        <dbReference type="EMBL" id="BCN32441.1"/>
    </source>
</evidence>
<keyword evidence="1" id="KW-1133">Transmembrane helix</keyword>
<gene>
    <name evidence="3" type="ORF">bsdtb5_37360</name>
</gene>
<evidence type="ECO:0000256" key="2">
    <source>
        <dbReference type="SAM" id="SignalP"/>
    </source>
</evidence>
<protein>
    <recommendedName>
        <fullName evidence="5">CARDB domain-containing protein</fullName>
    </recommendedName>
</protein>
<name>A0A7R7EP36_9FIRM</name>
<keyword evidence="1" id="KW-0472">Membrane</keyword>
<proteinExistence type="predicted"/>
<keyword evidence="2" id="KW-0732">Signal</keyword>
<evidence type="ECO:0000256" key="1">
    <source>
        <dbReference type="SAM" id="Phobius"/>
    </source>
</evidence>
<sequence length="833" mass="89838">MKKFIRLKRWIALLLILLLSGSHYSLKVLAEDVADPVPEIILGENMDPIKAIAGSKVTVLVPVKSVNVVTKDPVISVDLKDTPFTLDSKIDMIYSTTGKISDESSIKATDTINTYSNTYVRFTLNVKETAKATDYNLTLNFKVKLLSGNKTQKVSLDPVVIEVTNQKAAANLSVSNTSYNATLESGAKFNLRLSINNAGDLAANKVKVSLDGYADDGILPNYNSSSFNLSSITGGTTTDVVVPLMVSKTAKAGKKKLTVTMKYKTVDGEDKTEDSTIYLDVIKSTANIPDVIISNTSYANNIKAGKDFNFIVSLRNKGAAKAKAIKVAVTNGYSSEGLIPNYTTEKITASDLSSGGKTKIKIPMIVSKTATSGVKTLALEISYTDSAGNDYTVKSNVYLEVAAADGVAADGKPNLIISDVIQSPSAPQAGANASVTYTIQNKSKVDIKEMKIAATNLTNANFSPTTSEPYTYVESLKAGQKKQITMQLEVSKSIPEGLNDLDVSLAYKIASGKEYTDTAKLYIRDVVNDLGAQKSKPKLIISKFSTGKGNLVAGKTFKFKFAINNTNRNISANNIKVTISSADNVFSIINGSNTFYIPTIKAGDTVEKTVQLKIKSDSVTKAYPIEVKFEYDYVGLEKVKTSSGVSDSVIESETLNIPVLENARPVVNNIAVGTNGPATVNMPTTLNFEFYNMGRSTLNNVMARVKGDFTATSNMIYIGNVEAGSSDMQEIEVTPTVEGQSKGVLVISYEDSNGDTIDKEFPFEATIQGATPMDNTGMTDMPIVNKPTAKKPIVKTWMFVLIQLVIVAGGIPIARKTTIGLYKKKLRKQEEEF</sequence>
<reference evidence="3 4" key="1">
    <citation type="submission" date="2020-11" db="EMBL/GenBank/DDBJ databases">
        <title>Draft genome sequencing of a Lachnospiraceae strain isolated from anoxic soil subjected to BSD treatment.</title>
        <authorList>
            <person name="Uek A."/>
            <person name="Tonouchi A."/>
        </authorList>
    </citation>
    <scope>NUCLEOTIDE SEQUENCE [LARGE SCALE GENOMIC DNA]</scope>
    <source>
        <strain evidence="3 4">TB5</strain>
    </source>
</reference>
<evidence type="ECO:0008006" key="5">
    <source>
        <dbReference type="Google" id="ProtNLM"/>
    </source>
</evidence>
<dbReference type="Proteomes" id="UP000595897">
    <property type="component" value="Chromosome"/>
</dbReference>
<dbReference type="PANTHER" id="PTHR35902">
    <property type="entry name" value="S-LAYER DOMAIN-LIKE PROTEIN-RELATED"/>
    <property type="match status" value="1"/>
</dbReference>
<dbReference type="EMBL" id="AP024169">
    <property type="protein sequence ID" value="BCN32441.1"/>
    <property type="molecule type" value="Genomic_DNA"/>
</dbReference>
<evidence type="ECO:0000313" key="4">
    <source>
        <dbReference type="Proteomes" id="UP000595897"/>
    </source>
</evidence>
<organism evidence="3 4">
    <name type="scientific">Anaeromicropila herbilytica</name>
    <dbReference type="NCBI Taxonomy" id="2785025"/>
    <lineage>
        <taxon>Bacteria</taxon>
        <taxon>Bacillati</taxon>
        <taxon>Bacillota</taxon>
        <taxon>Clostridia</taxon>
        <taxon>Lachnospirales</taxon>
        <taxon>Lachnospiraceae</taxon>
        <taxon>Anaeromicropila</taxon>
    </lineage>
</organism>